<dbReference type="AlphaFoldDB" id="A0A6H5HWR5"/>
<dbReference type="Proteomes" id="UP000479190">
    <property type="component" value="Unassembled WGS sequence"/>
</dbReference>
<protein>
    <submittedName>
        <fullName evidence="2">Uncharacterized protein</fullName>
    </submittedName>
</protein>
<name>A0A6H5HWR5_9HYME</name>
<evidence type="ECO:0000313" key="3">
    <source>
        <dbReference type="Proteomes" id="UP000479190"/>
    </source>
</evidence>
<organism evidence="2 3">
    <name type="scientific">Trichogramma brassicae</name>
    <dbReference type="NCBI Taxonomy" id="86971"/>
    <lineage>
        <taxon>Eukaryota</taxon>
        <taxon>Metazoa</taxon>
        <taxon>Ecdysozoa</taxon>
        <taxon>Arthropoda</taxon>
        <taxon>Hexapoda</taxon>
        <taxon>Insecta</taxon>
        <taxon>Pterygota</taxon>
        <taxon>Neoptera</taxon>
        <taxon>Endopterygota</taxon>
        <taxon>Hymenoptera</taxon>
        <taxon>Apocrita</taxon>
        <taxon>Proctotrupomorpha</taxon>
        <taxon>Chalcidoidea</taxon>
        <taxon>Trichogrammatidae</taxon>
        <taxon>Trichogramma</taxon>
    </lineage>
</organism>
<feature type="region of interest" description="Disordered" evidence="1">
    <location>
        <begin position="19"/>
        <end position="49"/>
    </location>
</feature>
<keyword evidence="3" id="KW-1185">Reference proteome</keyword>
<sequence>MATDDVKVMGYNHHEENTGITLPKVASSSEKITDMRTTYHPDTTAKPWK</sequence>
<evidence type="ECO:0000256" key="1">
    <source>
        <dbReference type="SAM" id="MobiDB-lite"/>
    </source>
</evidence>
<gene>
    <name evidence="2" type="ORF">TBRA_LOCUS1183</name>
</gene>
<accession>A0A6H5HWR5</accession>
<evidence type="ECO:0000313" key="2">
    <source>
        <dbReference type="EMBL" id="CAB0029096.1"/>
    </source>
</evidence>
<proteinExistence type="predicted"/>
<reference evidence="2 3" key="1">
    <citation type="submission" date="2020-02" db="EMBL/GenBank/DDBJ databases">
        <authorList>
            <person name="Ferguson B K."/>
        </authorList>
    </citation>
    <scope>NUCLEOTIDE SEQUENCE [LARGE SCALE GENOMIC DNA]</scope>
</reference>
<dbReference type="EMBL" id="CADCXV010000250">
    <property type="protein sequence ID" value="CAB0029096.1"/>
    <property type="molecule type" value="Genomic_DNA"/>
</dbReference>